<gene>
    <name evidence="4" type="ORF">KCU76_g10266</name>
</gene>
<feature type="compositionally biased region" description="Polar residues" evidence="2">
    <location>
        <begin position="403"/>
        <end position="427"/>
    </location>
</feature>
<feature type="region of interest" description="Disordered" evidence="2">
    <location>
        <begin position="403"/>
        <end position="452"/>
    </location>
</feature>
<feature type="region of interest" description="Disordered" evidence="2">
    <location>
        <begin position="1"/>
        <end position="22"/>
    </location>
</feature>
<dbReference type="InterPro" id="IPR046869">
    <property type="entry name" value="SLM1/RGC1-like_PH"/>
</dbReference>
<dbReference type="PANTHER" id="PTHR31941">
    <property type="entry name" value="CYTOSKELETAL SIGNALING PROTEIN SLM1"/>
    <property type="match status" value="1"/>
</dbReference>
<feature type="non-terminal residue" evidence="4">
    <location>
        <position position="477"/>
    </location>
</feature>
<dbReference type="InterPro" id="IPR043453">
    <property type="entry name" value="Slm1_PH"/>
</dbReference>
<dbReference type="Proteomes" id="UP000779574">
    <property type="component" value="Unassembled WGS sequence"/>
</dbReference>
<dbReference type="OrthoDB" id="2264563at2759"/>
<evidence type="ECO:0000313" key="4">
    <source>
        <dbReference type="EMBL" id="KAG9687521.1"/>
    </source>
</evidence>
<dbReference type="SUPFAM" id="SSF103657">
    <property type="entry name" value="BAR/IMD domain-like"/>
    <property type="match status" value="1"/>
</dbReference>
<keyword evidence="1" id="KW-0597">Phosphoprotein</keyword>
<accession>A0A9P8EDH8</accession>
<dbReference type="AlphaFoldDB" id="A0A9P8EDH8"/>
<feature type="domain" description="PH" evidence="3">
    <location>
        <begin position="296"/>
        <end position="404"/>
    </location>
</feature>
<evidence type="ECO:0000313" key="5">
    <source>
        <dbReference type="Proteomes" id="UP000779574"/>
    </source>
</evidence>
<reference evidence="4" key="1">
    <citation type="journal article" date="2021" name="J Fungi (Basel)">
        <title>Virulence traits and population genomics of the black yeast Aureobasidium melanogenum.</title>
        <authorList>
            <person name="Cernosa A."/>
            <person name="Sun X."/>
            <person name="Gostincar C."/>
            <person name="Fang C."/>
            <person name="Gunde-Cimerman N."/>
            <person name="Song Z."/>
        </authorList>
    </citation>
    <scope>NUCLEOTIDE SEQUENCE</scope>
    <source>
        <strain evidence="4">EXF-9911</strain>
    </source>
</reference>
<dbReference type="Gene3D" id="2.30.29.30">
    <property type="entry name" value="Pleckstrin-homology domain (PH domain)/Phosphotyrosine-binding domain (PTB)"/>
    <property type="match status" value="1"/>
</dbReference>
<dbReference type="InterPro" id="IPR027267">
    <property type="entry name" value="AH/BAR_dom_sf"/>
</dbReference>
<dbReference type="CDD" id="cd13311">
    <property type="entry name" value="PH_Slm1"/>
    <property type="match status" value="1"/>
</dbReference>
<dbReference type="EMBL" id="JAHFXF010000451">
    <property type="protein sequence ID" value="KAG9687521.1"/>
    <property type="molecule type" value="Genomic_DNA"/>
</dbReference>
<dbReference type="InterPro" id="IPR011993">
    <property type="entry name" value="PH-like_dom_sf"/>
</dbReference>
<protein>
    <submittedName>
        <fullName evidence="4">PH domain-containing protein</fullName>
    </submittedName>
</protein>
<dbReference type="Pfam" id="PF20399">
    <property type="entry name" value="PH_20"/>
    <property type="match status" value="1"/>
</dbReference>
<sequence length="477" mass="52711">MASTERTLPTRTMTNDDDAIPDEDTSEVTKLFHERLQAWKHACGYLEDYVSATEKMQHAHAKEYEKVLKTVSSPLKEGHHFDQNLGGVASTFDTIRSNTQGISNSHAETAKLLKGSVLPIFERLHTEIKNKTKELTKGAGKGSKLVDKARATSQKHIELLGQNTSSFESTGGKISAHEDPYVLQRGVYHRLNKQIIEENNNRNDIIAVQNSFAQFEAHILTTIQNGLGQFNQVVSNQAEQTRTMYGNMTSTAQQVAPDFEWNGFVQRNNQVLIDPNAPPRTMSNISFPNQNHRATEPLIAGSLERKGKLLKKYESSFWVITPSRYMHEFKTDDDFAKDPVPETSLYLPDCMIGALDGLKFQVKGKDVSGSSIGNKLSMSHEYAFKAHTPQDATKWYEVLRSSTGTTTNDLPPTSPAVSRQPSASIPSGENAGEPTKVFSEEDTRPQTTNAAALEAERKEAAYAAAGPNDGVATHSKV</sequence>
<dbReference type="SMART" id="SM00233">
    <property type="entry name" value="PH"/>
    <property type="match status" value="1"/>
</dbReference>
<dbReference type="PANTHER" id="PTHR31941:SF1">
    <property type="entry name" value="CYTOSKELETAL SIGNALING PROTEIN SLM1"/>
    <property type="match status" value="1"/>
</dbReference>
<evidence type="ECO:0000256" key="1">
    <source>
        <dbReference type="ARBA" id="ARBA00022553"/>
    </source>
</evidence>
<dbReference type="Pfam" id="PF20400">
    <property type="entry name" value="BAR_4"/>
    <property type="match status" value="1"/>
</dbReference>
<name>A0A9P8EDH8_AURME</name>
<evidence type="ECO:0000259" key="3">
    <source>
        <dbReference type="PROSITE" id="PS50003"/>
    </source>
</evidence>
<evidence type="ECO:0000256" key="2">
    <source>
        <dbReference type="SAM" id="MobiDB-lite"/>
    </source>
</evidence>
<dbReference type="InterPro" id="IPR046868">
    <property type="entry name" value="BAR_4"/>
</dbReference>
<comment type="caution">
    <text evidence="4">The sequence shown here is derived from an EMBL/GenBank/DDBJ whole genome shotgun (WGS) entry which is preliminary data.</text>
</comment>
<dbReference type="PROSITE" id="PS50003">
    <property type="entry name" value="PH_DOMAIN"/>
    <property type="match status" value="1"/>
</dbReference>
<dbReference type="Gene3D" id="1.20.1270.60">
    <property type="entry name" value="Arfaptin homology (AH) domain/BAR domain"/>
    <property type="match status" value="1"/>
</dbReference>
<dbReference type="InterPro" id="IPR001849">
    <property type="entry name" value="PH_domain"/>
</dbReference>
<reference evidence="4" key="2">
    <citation type="submission" date="2021-08" db="EMBL/GenBank/DDBJ databases">
        <authorList>
            <person name="Gostincar C."/>
            <person name="Sun X."/>
            <person name="Song Z."/>
            <person name="Gunde-Cimerman N."/>
        </authorList>
    </citation>
    <scope>NUCLEOTIDE SEQUENCE</scope>
    <source>
        <strain evidence="4">EXF-9911</strain>
    </source>
</reference>
<organism evidence="4 5">
    <name type="scientific">Aureobasidium melanogenum</name>
    <name type="common">Aureobasidium pullulans var. melanogenum</name>
    <dbReference type="NCBI Taxonomy" id="46634"/>
    <lineage>
        <taxon>Eukaryota</taxon>
        <taxon>Fungi</taxon>
        <taxon>Dikarya</taxon>
        <taxon>Ascomycota</taxon>
        <taxon>Pezizomycotina</taxon>
        <taxon>Dothideomycetes</taxon>
        <taxon>Dothideomycetidae</taxon>
        <taxon>Dothideales</taxon>
        <taxon>Saccotheciaceae</taxon>
        <taxon>Aureobasidium</taxon>
    </lineage>
</organism>
<proteinExistence type="predicted"/>
<dbReference type="SUPFAM" id="SSF50729">
    <property type="entry name" value="PH domain-like"/>
    <property type="match status" value="1"/>
</dbReference>
<feature type="compositionally biased region" description="Polar residues" evidence="2">
    <location>
        <begin position="1"/>
        <end position="13"/>
    </location>
</feature>